<dbReference type="GO" id="GO:0070967">
    <property type="term" value="F:coenzyme F420 binding"/>
    <property type="evidence" value="ECO:0007669"/>
    <property type="project" value="TreeGrafter"/>
</dbReference>
<evidence type="ECO:0000313" key="3">
    <source>
        <dbReference type="EMBL" id="GAP12747.1"/>
    </source>
</evidence>
<reference evidence="3" key="1">
    <citation type="submission" date="2015-07" db="EMBL/GenBank/DDBJ databases">
        <title>Draft Genome Sequences of Anaerolinea thermolimosa IMO-1, Bellilinea caldifistulae GOMI-1, Leptolinea tardivitalis YMTK-2, Levilinea saccharolytica KIBI-1,Longilinea arvoryzae KOME-1, Previously Described as Members of the Anaerolineaceae (Chloroflexi).</title>
        <authorList>
            <person name="Sekiguchi Y."/>
            <person name="Ohashi A."/>
            <person name="Matsuura N."/>
            <person name="Tourlousse M.D."/>
        </authorList>
    </citation>
    <scope>NUCLEOTIDE SEQUENCE [LARGE SCALE GENOMIC DNA]</scope>
    <source>
        <strain evidence="3">KOME-1</strain>
    </source>
</reference>
<dbReference type="GO" id="GO:0016491">
    <property type="term" value="F:oxidoreductase activity"/>
    <property type="evidence" value="ECO:0007669"/>
    <property type="project" value="InterPro"/>
</dbReference>
<dbReference type="PANTHER" id="PTHR39428:SF1">
    <property type="entry name" value="F420H(2)-DEPENDENT QUINONE REDUCTASE RV1261C"/>
    <property type="match status" value="1"/>
</dbReference>
<dbReference type="Pfam" id="PF04075">
    <property type="entry name" value="F420H2_quin_red"/>
    <property type="match status" value="1"/>
</dbReference>
<dbReference type="NCBIfam" id="TIGR00026">
    <property type="entry name" value="hi_GC_TIGR00026"/>
    <property type="match status" value="1"/>
</dbReference>
<organism evidence="3">
    <name type="scientific">Longilinea arvoryzae</name>
    <dbReference type="NCBI Taxonomy" id="360412"/>
    <lineage>
        <taxon>Bacteria</taxon>
        <taxon>Bacillati</taxon>
        <taxon>Chloroflexota</taxon>
        <taxon>Anaerolineae</taxon>
        <taxon>Anaerolineales</taxon>
        <taxon>Anaerolineaceae</taxon>
        <taxon>Longilinea</taxon>
    </lineage>
</organism>
<dbReference type="Proteomes" id="UP000055060">
    <property type="component" value="Unassembled WGS sequence"/>
</dbReference>
<sequence>MKNVFIKWFMSINTLLLRLSRGRIGSRLGTQTILILHTIGRRSGQDRATPIAYFSYEGRYLIVASNWGKDTQADWYLNLKKDPHARVEVDGRIVPVMAHEARGEEYERLWQFATGRHPPYLEYQKMTTRPIPIMVFERVG</sequence>
<dbReference type="AlphaFoldDB" id="A0A0S7BG44"/>
<dbReference type="PANTHER" id="PTHR39428">
    <property type="entry name" value="F420H(2)-DEPENDENT QUINONE REDUCTASE RV1261C"/>
    <property type="match status" value="1"/>
</dbReference>
<dbReference type="EMBL" id="DF967972">
    <property type="protein sequence ID" value="GAP12747.1"/>
    <property type="molecule type" value="Genomic_DNA"/>
</dbReference>
<dbReference type="InterPro" id="IPR004378">
    <property type="entry name" value="F420H2_quin_Rdtase"/>
</dbReference>
<gene>
    <name evidence="3" type="ORF">LARV_00483</name>
</gene>
<keyword evidence="4" id="KW-1185">Reference proteome</keyword>
<proteinExistence type="inferred from homology"/>
<dbReference type="OrthoDB" id="162096at2"/>
<dbReference type="RefSeq" id="WP_075072147.1">
    <property type="nucleotide sequence ID" value="NZ_DF967972.1"/>
</dbReference>
<evidence type="ECO:0000313" key="4">
    <source>
        <dbReference type="Proteomes" id="UP000055060"/>
    </source>
</evidence>
<comment type="catalytic activity">
    <reaction evidence="2">
        <text>oxidized coenzyme F420-(gamma-L-Glu)(n) + a quinol + H(+) = reduced coenzyme F420-(gamma-L-Glu)(n) + a quinone</text>
        <dbReference type="Rhea" id="RHEA:39663"/>
        <dbReference type="Rhea" id="RHEA-COMP:12939"/>
        <dbReference type="Rhea" id="RHEA-COMP:14378"/>
        <dbReference type="ChEBI" id="CHEBI:15378"/>
        <dbReference type="ChEBI" id="CHEBI:24646"/>
        <dbReference type="ChEBI" id="CHEBI:132124"/>
        <dbReference type="ChEBI" id="CHEBI:133980"/>
        <dbReference type="ChEBI" id="CHEBI:139511"/>
    </reaction>
</comment>
<accession>A0A0S7BG44</accession>
<dbReference type="InterPro" id="IPR012349">
    <property type="entry name" value="Split_barrel_FMN-bd"/>
</dbReference>
<evidence type="ECO:0000256" key="1">
    <source>
        <dbReference type="ARBA" id="ARBA00008710"/>
    </source>
</evidence>
<protein>
    <submittedName>
        <fullName evidence="3">Deazaflavin-dependent oxidoreductase, nitroreductase family</fullName>
    </submittedName>
</protein>
<evidence type="ECO:0000256" key="2">
    <source>
        <dbReference type="ARBA" id="ARBA00049106"/>
    </source>
</evidence>
<dbReference type="SUPFAM" id="SSF50475">
    <property type="entry name" value="FMN-binding split barrel"/>
    <property type="match status" value="1"/>
</dbReference>
<comment type="similarity">
    <text evidence="1">Belongs to the F420H(2)-dependent quinone reductase family.</text>
</comment>
<dbReference type="Gene3D" id="2.30.110.10">
    <property type="entry name" value="Electron Transport, Fmn-binding Protein, Chain A"/>
    <property type="match status" value="1"/>
</dbReference>
<dbReference type="STRING" id="360412.LARV_00483"/>
<name>A0A0S7BG44_9CHLR</name>
<dbReference type="GO" id="GO:0005886">
    <property type="term" value="C:plasma membrane"/>
    <property type="evidence" value="ECO:0007669"/>
    <property type="project" value="TreeGrafter"/>
</dbReference>